<protein>
    <submittedName>
        <fullName evidence="1">Uncharacterized protein</fullName>
    </submittedName>
</protein>
<evidence type="ECO:0000313" key="1">
    <source>
        <dbReference type="EMBL" id="ASK62637.1"/>
    </source>
</evidence>
<reference evidence="1 2" key="1">
    <citation type="submission" date="2017-07" db="EMBL/GenBank/DDBJ databases">
        <title>Virgibacillus sp. LM2416.</title>
        <authorList>
            <person name="Tak E.J."/>
            <person name="Bae J.-W."/>
        </authorList>
    </citation>
    <scope>NUCLEOTIDE SEQUENCE [LARGE SCALE GENOMIC DNA]</scope>
    <source>
        <strain evidence="1 2">LM2416</strain>
    </source>
</reference>
<proteinExistence type="predicted"/>
<dbReference type="AlphaFoldDB" id="A0A220U3H3"/>
<dbReference type="OrthoDB" id="2629255at2"/>
<sequence length="99" mass="11634">MTQGEQSIRAIAPDLYRYIVNELETIHIHPYDVQANGIKKENGIQLICRFGEEYTHVKSEFFPFEAIGRLDKKLEDFINQLGEECKQSMIADYYKMLKM</sequence>
<dbReference type="RefSeq" id="WP_089061896.1">
    <property type="nucleotide sequence ID" value="NZ_CP022315.1"/>
</dbReference>
<organism evidence="1 2">
    <name type="scientific">Virgibacillus phasianinus</name>
    <dbReference type="NCBI Taxonomy" id="2017483"/>
    <lineage>
        <taxon>Bacteria</taxon>
        <taxon>Bacillati</taxon>
        <taxon>Bacillota</taxon>
        <taxon>Bacilli</taxon>
        <taxon>Bacillales</taxon>
        <taxon>Bacillaceae</taxon>
        <taxon>Virgibacillus</taxon>
    </lineage>
</organism>
<dbReference type="Proteomes" id="UP000198312">
    <property type="component" value="Chromosome"/>
</dbReference>
<name>A0A220U3H3_9BACI</name>
<dbReference type="EMBL" id="CP022315">
    <property type="protein sequence ID" value="ASK62637.1"/>
    <property type="molecule type" value="Genomic_DNA"/>
</dbReference>
<gene>
    <name evidence="1" type="ORF">CFK37_10980</name>
</gene>
<evidence type="ECO:0000313" key="2">
    <source>
        <dbReference type="Proteomes" id="UP000198312"/>
    </source>
</evidence>
<keyword evidence="2" id="KW-1185">Reference proteome</keyword>
<dbReference type="KEGG" id="vil:CFK37_10980"/>
<accession>A0A220U3H3</accession>